<accession>A0ABS2N4H1</accession>
<name>A0ABS2N4H1_9BACI</name>
<organism evidence="2 3">
    <name type="scientific">Aquibacillus albus</name>
    <dbReference type="NCBI Taxonomy" id="1168171"/>
    <lineage>
        <taxon>Bacteria</taxon>
        <taxon>Bacillati</taxon>
        <taxon>Bacillota</taxon>
        <taxon>Bacilli</taxon>
        <taxon>Bacillales</taxon>
        <taxon>Bacillaceae</taxon>
        <taxon>Aquibacillus</taxon>
    </lineage>
</organism>
<sequence>METVNLVLGIIASILSISAIVFSKNVSDKNKKIEQYLKQELNITMDSSKKEVLSSKKAISGDNGTSIIGDNNKYNGGK</sequence>
<evidence type="ECO:0000313" key="2">
    <source>
        <dbReference type="EMBL" id="MBM7572948.1"/>
    </source>
</evidence>
<proteinExistence type="predicted"/>
<comment type="caution">
    <text evidence="2">The sequence shown here is derived from an EMBL/GenBank/DDBJ whole genome shotgun (WGS) entry which is preliminary data.</text>
</comment>
<dbReference type="GO" id="GO:0016853">
    <property type="term" value="F:isomerase activity"/>
    <property type="evidence" value="ECO:0007669"/>
    <property type="project" value="UniProtKB-KW"/>
</dbReference>
<keyword evidence="1" id="KW-1133">Transmembrane helix</keyword>
<feature type="transmembrane region" description="Helical" evidence="1">
    <location>
        <begin position="6"/>
        <end position="23"/>
    </location>
</feature>
<keyword evidence="1" id="KW-0472">Membrane</keyword>
<protein>
    <submittedName>
        <fullName evidence="2">D-ribose pyranose/furanose isomerase RbsD</fullName>
    </submittedName>
</protein>
<evidence type="ECO:0000256" key="1">
    <source>
        <dbReference type="SAM" id="Phobius"/>
    </source>
</evidence>
<dbReference type="EMBL" id="JAFBDR010000023">
    <property type="protein sequence ID" value="MBM7572948.1"/>
    <property type="molecule type" value="Genomic_DNA"/>
</dbReference>
<keyword evidence="1" id="KW-0812">Transmembrane</keyword>
<dbReference type="Proteomes" id="UP001296943">
    <property type="component" value="Unassembled WGS sequence"/>
</dbReference>
<gene>
    <name evidence="2" type="ORF">JOC48_003480</name>
</gene>
<reference evidence="2 3" key="1">
    <citation type="submission" date="2021-01" db="EMBL/GenBank/DDBJ databases">
        <title>Genomic Encyclopedia of Type Strains, Phase IV (KMG-IV): sequencing the most valuable type-strain genomes for metagenomic binning, comparative biology and taxonomic classification.</title>
        <authorList>
            <person name="Goeker M."/>
        </authorList>
    </citation>
    <scope>NUCLEOTIDE SEQUENCE [LARGE SCALE GENOMIC DNA]</scope>
    <source>
        <strain evidence="2 3">DSM 23711</strain>
    </source>
</reference>
<dbReference type="RefSeq" id="WP_204501621.1">
    <property type="nucleotide sequence ID" value="NZ_JAFBDR010000023.1"/>
</dbReference>
<evidence type="ECO:0000313" key="3">
    <source>
        <dbReference type="Proteomes" id="UP001296943"/>
    </source>
</evidence>
<keyword evidence="2" id="KW-0413">Isomerase</keyword>
<keyword evidence="3" id="KW-1185">Reference proteome</keyword>